<feature type="compositionally biased region" description="Basic residues" evidence="1">
    <location>
        <begin position="191"/>
        <end position="208"/>
    </location>
</feature>
<keyword evidence="2" id="KW-0732">Signal</keyword>
<feature type="signal peptide" evidence="2">
    <location>
        <begin position="1"/>
        <end position="15"/>
    </location>
</feature>
<dbReference type="Proteomes" id="UP000240830">
    <property type="component" value="Unassembled WGS sequence"/>
</dbReference>
<evidence type="ECO:0000256" key="2">
    <source>
        <dbReference type="SAM" id="SignalP"/>
    </source>
</evidence>
<organism evidence="3 4">
    <name type="scientific">Paramicrosporidium saccamoebae</name>
    <dbReference type="NCBI Taxonomy" id="1246581"/>
    <lineage>
        <taxon>Eukaryota</taxon>
        <taxon>Fungi</taxon>
        <taxon>Fungi incertae sedis</taxon>
        <taxon>Cryptomycota</taxon>
        <taxon>Cryptomycota incertae sedis</taxon>
        <taxon>Paramicrosporidium</taxon>
    </lineage>
</organism>
<reference evidence="3 4" key="1">
    <citation type="submission" date="2016-10" db="EMBL/GenBank/DDBJ databases">
        <title>The genome of Paramicrosporidium saccamoebae is the missing link in understanding Cryptomycota and Microsporidia evolution.</title>
        <authorList>
            <person name="Quandt C.A."/>
            <person name="Beaudet D."/>
            <person name="Corsaro D."/>
            <person name="Michel R."/>
            <person name="Corradi N."/>
            <person name="James T."/>
        </authorList>
    </citation>
    <scope>NUCLEOTIDE SEQUENCE [LARGE SCALE GENOMIC DNA]</scope>
    <source>
        <strain evidence="3 4">KSL3</strain>
    </source>
</reference>
<evidence type="ECO:0000256" key="1">
    <source>
        <dbReference type="SAM" id="MobiDB-lite"/>
    </source>
</evidence>
<feature type="chain" id="PRO_5014110901" evidence="2">
    <location>
        <begin position="16"/>
        <end position="245"/>
    </location>
</feature>
<feature type="compositionally biased region" description="Low complexity" evidence="1">
    <location>
        <begin position="230"/>
        <end position="239"/>
    </location>
</feature>
<feature type="compositionally biased region" description="Low complexity" evidence="1">
    <location>
        <begin position="163"/>
        <end position="179"/>
    </location>
</feature>
<feature type="region of interest" description="Disordered" evidence="1">
    <location>
        <begin position="158"/>
        <end position="245"/>
    </location>
</feature>
<protein>
    <submittedName>
        <fullName evidence="3">Uncharacterized protein</fullName>
    </submittedName>
</protein>
<accession>A0A2H9TJR5</accession>
<dbReference type="EMBL" id="MTSL01000150">
    <property type="protein sequence ID" value="PJF17992.1"/>
    <property type="molecule type" value="Genomic_DNA"/>
</dbReference>
<evidence type="ECO:0000313" key="3">
    <source>
        <dbReference type="EMBL" id="PJF17992.1"/>
    </source>
</evidence>
<gene>
    <name evidence="3" type="ORF">PSACC_02285</name>
</gene>
<evidence type="ECO:0000313" key="4">
    <source>
        <dbReference type="Proteomes" id="UP000240830"/>
    </source>
</evidence>
<proteinExistence type="predicted"/>
<comment type="caution">
    <text evidence="3">The sequence shown here is derived from an EMBL/GenBank/DDBJ whole genome shotgun (WGS) entry which is preliminary data.</text>
</comment>
<keyword evidence="4" id="KW-1185">Reference proteome</keyword>
<name>A0A2H9TJR5_9FUNG</name>
<sequence length="245" mass="25774">MVLVLAVLNAALVFAAPFFSKLGCASCPGHILTVAGVAASLMSAFQIRSNRCRNIKHVPNSGLVVLDVLTNSPSRHPLPWTDPYPLFLLEARFQVPQLSQSSRGVSVLWNCGIVAWKLGRMSGNSPGLGEGLAGLACPQRHVGLITLLGGSLEVDARSRGGKKAASPAKKSAAKSPAKKAAAKEESTPSGRTKRGSRSSSKSPKKLSTPKKSAAGRGRSASRTPTKKNATSRSPSMTPRRSSRRQ</sequence>
<dbReference type="AlphaFoldDB" id="A0A2H9TJR5"/>